<dbReference type="GO" id="GO:0009055">
    <property type="term" value="F:electron transfer activity"/>
    <property type="evidence" value="ECO:0007669"/>
    <property type="project" value="InterPro"/>
</dbReference>
<dbReference type="Gene3D" id="2.60.40.420">
    <property type="entry name" value="Cupredoxins - blue copper proteins"/>
    <property type="match status" value="1"/>
</dbReference>
<dbReference type="InterPro" id="IPR039391">
    <property type="entry name" value="Phytocyanin-like"/>
</dbReference>
<keyword evidence="7" id="KW-0449">Lipoprotein</keyword>
<keyword evidence="13" id="KW-1185">Reference proteome</keyword>
<keyword evidence="4" id="KW-0472">Membrane</keyword>
<evidence type="ECO:0000256" key="8">
    <source>
        <dbReference type="ARBA" id="ARBA00035011"/>
    </source>
</evidence>
<name>A0AAD4S969_9MAGN</name>
<proteinExistence type="inferred from homology"/>
<dbReference type="InterPro" id="IPR041846">
    <property type="entry name" value="ENL_dom"/>
</dbReference>
<dbReference type="PANTHER" id="PTHR33021">
    <property type="entry name" value="BLUE COPPER PROTEIN"/>
    <property type="match status" value="1"/>
</dbReference>
<evidence type="ECO:0000256" key="10">
    <source>
        <dbReference type="SAM" id="SignalP"/>
    </source>
</evidence>
<dbReference type="Pfam" id="PF02298">
    <property type="entry name" value="Cu_bind_like"/>
    <property type="match status" value="1"/>
</dbReference>
<keyword evidence="2" id="KW-0336">GPI-anchor</keyword>
<keyword evidence="5" id="KW-1015">Disulfide bond</keyword>
<dbReference type="SUPFAM" id="SSF49503">
    <property type="entry name" value="Cupredoxins"/>
    <property type="match status" value="1"/>
</dbReference>
<gene>
    <name evidence="12" type="ORF">MKW98_019345</name>
</gene>
<dbReference type="PROSITE" id="PS51485">
    <property type="entry name" value="PHYTOCYANIN"/>
    <property type="match status" value="1"/>
</dbReference>
<dbReference type="InterPro" id="IPR008972">
    <property type="entry name" value="Cupredoxin"/>
</dbReference>
<feature type="domain" description="Phytocyanin" evidence="11">
    <location>
        <begin position="23"/>
        <end position="127"/>
    </location>
</feature>
<evidence type="ECO:0000256" key="7">
    <source>
        <dbReference type="ARBA" id="ARBA00023288"/>
    </source>
</evidence>
<dbReference type="CDD" id="cd11019">
    <property type="entry name" value="OsENODL1_like"/>
    <property type="match status" value="1"/>
</dbReference>
<dbReference type="InterPro" id="IPR003245">
    <property type="entry name" value="Phytocyanin_dom"/>
</dbReference>
<sequence length="172" mass="18390">MASLLMYSSLVLVSVVFSSTEAVDILVGGKPNSWKVPSSVSDSLNKWAGSTRFNIGDSLVWKFDAQKDSVLRVGREDYVNCNVTKPIAEYKNGSAKVEFDQSGPFYFVSGIKGNCERGEKLVVVVMSKFHNGIAPAPSPMGSAVAPSSGSHGLKTGSFFLGALMVALFFCAY</sequence>
<keyword evidence="6" id="KW-0325">Glycoprotein</keyword>
<protein>
    <recommendedName>
        <fullName evidence="11">Phytocyanin domain-containing protein</fullName>
    </recommendedName>
</protein>
<organism evidence="12 13">
    <name type="scientific">Papaver atlanticum</name>
    <dbReference type="NCBI Taxonomy" id="357466"/>
    <lineage>
        <taxon>Eukaryota</taxon>
        <taxon>Viridiplantae</taxon>
        <taxon>Streptophyta</taxon>
        <taxon>Embryophyta</taxon>
        <taxon>Tracheophyta</taxon>
        <taxon>Spermatophyta</taxon>
        <taxon>Magnoliopsida</taxon>
        <taxon>Ranunculales</taxon>
        <taxon>Papaveraceae</taxon>
        <taxon>Papaveroideae</taxon>
        <taxon>Papaver</taxon>
    </lineage>
</organism>
<comment type="subcellular location">
    <subcellularLocation>
        <location evidence="9">Endomembrane system</location>
        <topology evidence="9">Lipid-anchor</topology>
    </subcellularLocation>
    <subcellularLocation>
        <location evidence="1">Membrane</location>
        <topology evidence="1">Lipid-anchor</topology>
        <topology evidence="1">GPI-anchor</topology>
    </subcellularLocation>
</comment>
<evidence type="ECO:0000259" key="11">
    <source>
        <dbReference type="PROSITE" id="PS51485"/>
    </source>
</evidence>
<dbReference type="Proteomes" id="UP001202328">
    <property type="component" value="Unassembled WGS sequence"/>
</dbReference>
<evidence type="ECO:0000256" key="6">
    <source>
        <dbReference type="ARBA" id="ARBA00023180"/>
    </source>
</evidence>
<accession>A0AAD4S969</accession>
<feature type="signal peptide" evidence="10">
    <location>
        <begin position="1"/>
        <end position="22"/>
    </location>
</feature>
<dbReference type="GO" id="GO:0098552">
    <property type="term" value="C:side of membrane"/>
    <property type="evidence" value="ECO:0007669"/>
    <property type="project" value="UniProtKB-KW"/>
</dbReference>
<dbReference type="GO" id="GO:0005886">
    <property type="term" value="C:plasma membrane"/>
    <property type="evidence" value="ECO:0007669"/>
    <property type="project" value="TreeGrafter"/>
</dbReference>
<feature type="chain" id="PRO_5042232544" description="Phytocyanin domain-containing protein" evidence="10">
    <location>
        <begin position="23"/>
        <end position="172"/>
    </location>
</feature>
<evidence type="ECO:0000256" key="5">
    <source>
        <dbReference type="ARBA" id="ARBA00023157"/>
    </source>
</evidence>
<evidence type="ECO:0000256" key="2">
    <source>
        <dbReference type="ARBA" id="ARBA00022622"/>
    </source>
</evidence>
<dbReference type="FunFam" id="2.60.40.420:FF:000010">
    <property type="entry name" value="Early nodulin-like protein 1"/>
    <property type="match status" value="1"/>
</dbReference>
<evidence type="ECO:0000256" key="9">
    <source>
        <dbReference type="ARBA" id="ARBA00037868"/>
    </source>
</evidence>
<evidence type="ECO:0000256" key="1">
    <source>
        <dbReference type="ARBA" id="ARBA00004589"/>
    </source>
</evidence>
<evidence type="ECO:0000256" key="4">
    <source>
        <dbReference type="ARBA" id="ARBA00023136"/>
    </source>
</evidence>
<dbReference type="GO" id="GO:0012505">
    <property type="term" value="C:endomembrane system"/>
    <property type="evidence" value="ECO:0007669"/>
    <property type="project" value="UniProtKB-SubCell"/>
</dbReference>
<reference evidence="12" key="1">
    <citation type="submission" date="2022-04" db="EMBL/GenBank/DDBJ databases">
        <title>A functionally conserved STORR gene fusion in Papaver species that diverged 16.8 million years ago.</title>
        <authorList>
            <person name="Catania T."/>
        </authorList>
    </citation>
    <scope>NUCLEOTIDE SEQUENCE</scope>
    <source>
        <strain evidence="12">S-188037</strain>
    </source>
</reference>
<comment type="caution">
    <text evidence="12">The sequence shown here is derived from an EMBL/GenBank/DDBJ whole genome shotgun (WGS) entry which is preliminary data.</text>
</comment>
<evidence type="ECO:0000256" key="3">
    <source>
        <dbReference type="ARBA" id="ARBA00022729"/>
    </source>
</evidence>
<evidence type="ECO:0000313" key="13">
    <source>
        <dbReference type="Proteomes" id="UP001202328"/>
    </source>
</evidence>
<comment type="similarity">
    <text evidence="8">Belongs to the early nodulin-like (ENODL) family.</text>
</comment>
<dbReference type="AlphaFoldDB" id="A0AAD4S969"/>
<evidence type="ECO:0000313" key="12">
    <source>
        <dbReference type="EMBL" id="KAI3874772.1"/>
    </source>
</evidence>
<dbReference type="PANTHER" id="PTHR33021:SF197">
    <property type="entry name" value="EARLY NODULIN-LIKE PROTEIN 13"/>
    <property type="match status" value="1"/>
</dbReference>
<keyword evidence="3 10" id="KW-0732">Signal</keyword>
<dbReference type="EMBL" id="JAJJMB010012638">
    <property type="protein sequence ID" value="KAI3874772.1"/>
    <property type="molecule type" value="Genomic_DNA"/>
</dbReference>